<evidence type="ECO:0000313" key="3">
    <source>
        <dbReference type="Proteomes" id="UP000217676"/>
    </source>
</evidence>
<keyword evidence="2" id="KW-0378">Hydrolase</keyword>
<feature type="region of interest" description="Disordered" evidence="1">
    <location>
        <begin position="1"/>
        <end position="20"/>
    </location>
</feature>
<dbReference type="EMBL" id="AP017424">
    <property type="protein sequence ID" value="BAU87134.1"/>
    <property type="molecule type" value="Genomic_DNA"/>
</dbReference>
<keyword evidence="3" id="KW-1185">Reference proteome</keyword>
<dbReference type="KEGG" id="slau:SLA_6265"/>
<organism evidence="2 3">
    <name type="scientific">Streptomyces laurentii</name>
    <dbReference type="NCBI Taxonomy" id="39478"/>
    <lineage>
        <taxon>Bacteria</taxon>
        <taxon>Bacillati</taxon>
        <taxon>Actinomycetota</taxon>
        <taxon>Actinomycetes</taxon>
        <taxon>Kitasatosporales</taxon>
        <taxon>Streptomycetaceae</taxon>
        <taxon>Streptomyces</taxon>
    </lineage>
</organism>
<evidence type="ECO:0000256" key="1">
    <source>
        <dbReference type="SAM" id="MobiDB-lite"/>
    </source>
</evidence>
<dbReference type="GO" id="GO:0004177">
    <property type="term" value="F:aminopeptidase activity"/>
    <property type="evidence" value="ECO:0007669"/>
    <property type="project" value="UniProtKB-KW"/>
</dbReference>
<accession>A0A160P717</accession>
<dbReference type="AlphaFoldDB" id="A0A160P717"/>
<keyword evidence="2" id="KW-0031">Aminopeptidase</keyword>
<proteinExistence type="predicted"/>
<gene>
    <name evidence="2" type="ORF">SLA_6265</name>
</gene>
<keyword evidence="2" id="KW-0645">Protease</keyword>
<reference evidence="2 3" key="1">
    <citation type="journal article" date="2016" name="Genome Announc.">
        <title>Complete Genome Sequence of Thiostrepton-Producing Streptomyces laurentii ATCC 31255.</title>
        <authorList>
            <person name="Doi K."/>
            <person name="Fujino Y."/>
            <person name="Nagayoshi Y."/>
            <person name="Ohshima T."/>
            <person name="Ogata S."/>
        </authorList>
    </citation>
    <scope>NUCLEOTIDE SEQUENCE [LARGE SCALE GENOMIC DNA]</scope>
    <source>
        <strain evidence="2 3">ATCC 31255</strain>
    </source>
</reference>
<evidence type="ECO:0000313" key="2">
    <source>
        <dbReference type="EMBL" id="BAU87134.1"/>
    </source>
</evidence>
<feature type="region of interest" description="Disordered" evidence="1">
    <location>
        <begin position="61"/>
        <end position="88"/>
    </location>
</feature>
<protein>
    <submittedName>
        <fullName evidence="2">M18 family aminopeptidase</fullName>
    </submittedName>
</protein>
<sequence>MRTKGVYGDGTRAGVNAEGRARKDARKCARACERCVRVCESVVYAAVLPCGKATDPVPGSRLKYRTDKQPQRLRHQAVVGSAGGGPLT</sequence>
<name>A0A160P717_STRLU</name>
<dbReference type="Proteomes" id="UP000217676">
    <property type="component" value="Chromosome"/>
</dbReference>